<feature type="signal peptide" evidence="1">
    <location>
        <begin position="1"/>
        <end position="30"/>
    </location>
</feature>
<protein>
    <submittedName>
        <fullName evidence="2">Uncharacterized protein</fullName>
    </submittedName>
</protein>
<proteinExistence type="predicted"/>
<organism evidence="2 3">
    <name type="scientific">Sphingobacterium alkalisoli</name>
    <dbReference type="NCBI Taxonomy" id="1874115"/>
    <lineage>
        <taxon>Bacteria</taxon>
        <taxon>Pseudomonadati</taxon>
        <taxon>Bacteroidota</taxon>
        <taxon>Sphingobacteriia</taxon>
        <taxon>Sphingobacteriales</taxon>
        <taxon>Sphingobacteriaceae</taxon>
        <taxon>Sphingobacterium</taxon>
    </lineage>
</organism>
<keyword evidence="1" id="KW-0732">Signal</keyword>
<reference evidence="2 3" key="1">
    <citation type="submission" date="2019-04" db="EMBL/GenBank/DDBJ databases">
        <title>Sphingobacterium olei sp. nov., isolated from oil-contaminated soil.</title>
        <authorList>
            <person name="Liu B."/>
        </authorList>
    </citation>
    <scope>NUCLEOTIDE SEQUENCE [LARGE SCALE GENOMIC DNA]</scope>
    <source>
        <strain evidence="2 3">Y3L14</strain>
    </source>
</reference>
<evidence type="ECO:0000313" key="2">
    <source>
        <dbReference type="EMBL" id="TJY67696.1"/>
    </source>
</evidence>
<dbReference type="EMBL" id="SUKA01000001">
    <property type="protein sequence ID" value="TJY67696.1"/>
    <property type="molecule type" value="Genomic_DNA"/>
</dbReference>
<dbReference type="RefSeq" id="WP_136818563.1">
    <property type="nucleotide sequence ID" value="NZ_BMJX01000001.1"/>
</dbReference>
<evidence type="ECO:0000256" key="1">
    <source>
        <dbReference type="SAM" id="SignalP"/>
    </source>
</evidence>
<dbReference type="Proteomes" id="UP000309872">
    <property type="component" value="Unassembled WGS sequence"/>
</dbReference>
<gene>
    <name evidence="2" type="ORF">FAZ19_00065</name>
</gene>
<feature type="chain" id="PRO_5020785245" evidence="1">
    <location>
        <begin position="31"/>
        <end position="109"/>
    </location>
</feature>
<dbReference type="OrthoDB" id="9889189at2"/>
<keyword evidence="3" id="KW-1185">Reference proteome</keyword>
<comment type="caution">
    <text evidence="2">The sequence shown here is derived from an EMBL/GenBank/DDBJ whole genome shotgun (WGS) entry which is preliminary data.</text>
</comment>
<evidence type="ECO:0000313" key="3">
    <source>
        <dbReference type="Proteomes" id="UP000309872"/>
    </source>
</evidence>
<name>A0A4U0H7N5_9SPHI</name>
<sequence>MTLIKKTTKTLVLGVALLGLAIGASSWASARTEAQLATGHLVNKGSGQFELRSSINPMDCQATEPTPCTYQILSPDNIPAQDSYTASELEAFETNGWIEPSNTNGVYQN</sequence>
<dbReference type="AlphaFoldDB" id="A0A4U0H7N5"/>
<accession>A0A4U0H7N5</accession>